<dbReference type="EMBL" id="JAOPGA020001203">
    <property type="protein sequence ID" value="KAL0486156.1"/>
    <property type="molecule type" value="Genomic_DNA"/>
</dbReference>
<keyword evidence="2" id="KW-0472">Membrane</keyword>
<keyword evidence="4" id="KW-1185">Reference proteome</keyword>
<dbReference type="AlphaFoldDB" id="A0AAW2ZBR4"/>
<gene>
    <name evidence="3" type="ORF">AKO1_001799</name>
</gene>
<name>A0AAW2ZBR4_9EUKA</name>
<sequence>MQQSQQPDAYIYTSESNVDQSVVAQYHFARKYSISILLPGLFIILATSIVVMITSAMVTKHYYEHKGNRINETTILENTNEYRALVISSPLLLLFYLLHLVAVIVGTFISPDHEALNNYAPDDMIRTTKQNLMKYLVFVLFLPLLISILLIIILLIVILASMSEKCDCDTGDNCFCFCYPTAGGYTKDDHERREQGPAPYQQMSHEQHI</sequence>
<keyword evidence="2 3" id="KW-0812">Transmembrane</keyword>
<feature type="transmembrane region" description="Helical" evidence="2">
    <location>
        <begin position="36"/>
        <end position="63"/>
    </location>
</feature>
<dbReference type="Proteomes" id="UP001431209">
    <property type="component" value="Unassembled WGS sequence"/>
</dbReference>
<proteinExistence type="predicted"/>
<comment type="caution">
    <text evidence="3">The sequence shown here is derived from an EMBL/GenBank/DDBJ whole genome shotgun (WGS) entry which is preliminary data.</text>
</comment>
<evidence type="ECO:0000313" key="3">
    <source>
        <dbReference type="EMBL" id="KAL0486156.1"/>
    </source>
</evidence>
<evidence type="ECO:0000256" key="1">
    <source>
        <dbReference type="SAM" id="MobiDB-lite"/>
    </source>
</evidence>
<feature type="region of interest" description="Disordered" evidence="1">
    <location>
        <begin position="188"/>
        <end position="209"/>
    </location>
</feature>
<accession>A0AAW2ZBR4</accession>
<feature type="transmembrane region" description="Helical" evidence="2">
    <location>
        <begin position="135"/>
        <end position="160"/>
    </location>
</feature>
<protein>
    <submittedName>
        <fullName evidence="3">3 TM domain-containing transmembrane protein</fullName>
    </submittedName>
</protein>
<keyword evidence="2" id="KW-1133">Transmembrane helix</keyword>
<reference evidence="3 4" key="1">
    <citation type="submission" date="2024-03" db="EMBL/GenBank/DDBJ databases">
        <title>The Acrasis kona genome and developmental transcriptomes reveal deep origins of eukaryotic multicellular pathways.</title>
        <authorList>
            <person name="Sheikh S."/>
            <person name="Fu C.-J."/>
            <person name="Brown M.W."/>
            <person name="Baldauf S.L."/>
        </authorList>
    </citation>
    <scope>NUCLEOTIDE SEQUENCE [LARGE SCALE GENOMIC DNA]</scope>
    <source>
        <strain evidence="3 4">ATCC MYA-3509</strain>
    </source>
</reference>
<evidence type="ECO:0000256" key="2">
    <source>
        <dbReference type="SAM" id="Phobius"/>
    </source>
</evidence>
<feature type="transmembrane region" description="Helical" evidence="2">
    <location>
        <begin position="84"/>
        <end position="109"/>
    </location>
</feature>
<organism evidence="3 4">
    <name type="scientific">Acrasis kona</name>
    <dbReference type="NCBI Taxonomy" id="1008807"/>
    <lineage>
        <taxon>Eukaryota</taxon>
        <taxon>Discoba</taxon>
        <taxon>Heterolobosea</taxon>
        <taxon>Tetramitia</taxon>
        <taxon>Eutetramitia</taxon>
        <taxon>Acrasidae</taxon>
        <taxon>Acrasis</taxon>
    </lineage>
</organism>
<evidence type="ECO:0000313" key="4">
    <source>
        <dbReference type="Proteomes" id="UP001431209"/>
    </source>
</evidence>